<sequence>MADGAHHPLVGAVDERRVDNVVDAPLPDAVESERREVDLRRGAGEVDDLHGGDELEEDDAEAVDVALVGEVEVLVVLRVEVPRRALRRRRDVRQRRLVEAADGAGEAEVGEPGAEVAVEEDVAGLDVAVEDGRPLGVQVGDRRRRLRRDAEPRAPWEPPTGEVVGERAVGDELVDEDLLAAV</sequence>
<reference evidence="2 3" key="2">
    <citation type="journal article" date="2013" name="Plant Cell Physiol.">
        <title>Rice Annotation Project Database (RAP-DB): an integrative and interactive database for rice genomics.</title>
        <authorList>
            <person name="Sakai H."/>
            <person name="Lee S.S."/>
            <person name="Tanaka T."/>
            <person name="Numa H."/>
            <person name="Kim J."/>
            <person name="Kawahara Y."/>
            <person name="Wakimoto H."/>
            <person name="Yang C.C."/>
            <person name="Iwamoto M."/>
            <person name="Abe T."/>
            <person name="Yamada Y."/>
            <person name="Muto A."/>
            <person name="Inokuchi H."/>
            <person name="Ikemura T."/>
            <person name="Matsumoto T."/>
            <person name="Sasaki T."/>
            <person name="Itoh T."/>
        </authorList>
    </citation>
    <scope>NUCLEOTIDE SEQUENCE [LARGE SCALE GENOMIC DNA]</scope>
    <source>
        <strain evidence="3">cv. Nipponbare</strain>
    </source>
</reference>
<feature type="region of interest" description="Disordered" evidence="1">
    <location>
        <begin position="141"/>
        <end position="169"/>
    </location>
</feature>
<dbReference type="AlphaFoldDB" id="A0A0P0YCA6"/>
<accession>A0A0P0YCA6</accession>
<dbReference type="InParanoid" id="A0A0P0YCA6"/>
<dbReference type="FunCoup" id="A0A0P0YCA6">
    <property type="interactions" value="4"/>
</dbReference>
<dbReference type="Proteomes" id="UP000059680">
    <property type="component" value="Chromosome 12"/>
</dbReference>
<feature type="compositionally biased region" description="Basic and acidic residues" evidence="1">
    <location>
        <begin position="31"/>
        <end position="53"/>
    </location>
</feature>
<dbReference type="PaxDb" id="39947-A0A0P0YCA6"/>
<dbReference type="EMBL" id="AP014968">
    <property type="protein sequence ID" value="BAT17919.1"/>
    <property type="molecule type" value="Genomic_DNA"/>
</dbReference>
<name>A0A0P0YCA6_ORYSJ</name>
<reference evidence="3" key="1">
    <citation type="journal article" date="2005" name="Nature">
        <title>The map-based sequence of the rice genome.</title>
        <authorList>
            <consortium name="International rice genome sequencing project (IRGSP)"/>
            <person name="Matsumoto T."/>
            <person name="Wu J."/>
            <person name="Kanamori H."/>
            <person name="Katayose Y."/>
            <person name="Fujisawa M."/>
            <person name="Namiki N."/>
            <person name="Mizuno H."/>
            <person name="Yamamoto K."/>
            <person name="Antonio B.A."/>
            <person name="Baba T."/>
            <person name="Sakata K."/>
            <person name="Nagamura Y."/>
            <person name="Aoki H."/>
            <person name="Arikawa K."/>
            <person name="Arita K."/>
            <person name="Bito T."/>
            <person name="Chiden Y."/>
            <person name="Fujitsuka N."/>
            <person name="Fukunaka R."/>
            <person name="Hamada M."/>
            <person name="Harada C."/>
            <person name="Hayashi A."/>
            <person name="Hijishita S."/>
            <person name="Honda M."/>
            <person name="Hosokawa S."/>
            <person name="Ichikawa Y."/>
            <person name="Idonuma A."/>
            <person name="Iijima M."/>
            <person name="Ikeda M."/>
            <person name="Ikeno M."/>
            <person name="Ito K."/>
            <person name="Ito S."/>
            <person name="Ito T."/>
            <person name="Ito Y."/>
            <person name="Ito Y."/>
            <person name="Iwabuchi A."/>
            <person name="Kamiya K."/>
            <person name="Karasawa W."/>
            <person name="Kurita K."/>
            <person name="Katagiri S."/>
            <person name="Kikuta A."/>
            <person name="Kobayashi H."/>
            <person name="Kobayashi N."/>
            <person name="Machita K."/>
            <person name="Maehara T."/>
            <person name="Masukawa M."/>
            <person name="Mizubayashi T."/>
            <person name="Mukai Y."/>
            <person name="Nagasaki H."/>
            <person name="Nagata Y."/>
            <person name="Naito S."/>
            <person name="Nakashima M."/>
            <person name="Nakama Y."/>
            <person name="Nakamichi Y."/>
            <person name="Nakamura M."/>
            <person name="Meguro A."/>
            <person name="Negishi M."/>
            <person name="Ohta I."/>
            <person name="Ohta T."/>
            <person name="Okamoto M."/>
            <person name="Ono N."/>
            <person name="Saji S."/>
            <person name="Sakaguchi M."/>
            <person name="Sakai K."/>
            <person name="Shibata M."/>
            <person name="Shimokawa T."/>
            <person name="Song J."/>
            <person name="Takazaki Y."/>
            <person name="Terasawa K."/>
            <person name="Tsugane M."/>
            <person name="Tsuji K."/>
            <person name="Ueda S."/>
            <person name="Waki K."/>
            <person name="Yamagata H."/>
            <person name="Yamamoto M."/>
            <person name="Yamamoto S."/>
            <person name="Yamane H."/>
            <person name="Yoshiki S."/>
            <person name="Yoshihara R."/>
            <person name="Yukawa K."/>
            <person name="Zhong H."/>
            <person name="Yano M."/>
            <person name="Yuan Q."/>
            <person name="Ouyang S."/>
            <person name="Liu J."/>
            <person name="Jones K.M."/>
            <person name="Gansberger K."/>
            <person name="Moffat K."/>
            <person name="Hill J."/>
            <person name="Bera J."/>
            <person name="Fadrosh D."/>
            <person name="Jin S."/>
            <person name="Johri S."/>
            <person name="Kim M."/>
            <person name="Overton L."/>
            <person name="Reardon M."/>
            <person name="Tsitrin T."/>
            <person name="Vuong H."/>
            <person name="Weaver B."/>
            <person name="Ciecko A."/>
            <person name="Tallon L."/>
            <person name="Jackson J."/>
            <person name="Pai G."/>
            <person name="Aken S.V."/>
            <person name="Utterback T."/>
            <person name="Reidmuller S."/>
            <person name="Feldblyum T."/>
            <person name="Hsiao J."/>
            <person name="Zismann V."/>
            <person name="Iobst S."/>
            <person name="de Vazeille A.R."/>
            <person name="Buell C.R."/>
            <person name="Ying K."/>
            <person name="Li Y."/>
            <person name="Lu T."/>
            <person name="Huang Y."/>
            <person name="Zhao Q."/>
            <person name="Feng Q."/>
            <person name="Zhang L."/>
            <person name="Zhu J."/>
            <person name="Weng Q."/>
            <person name="Mu J."/>
            <person name="Lu Y."/>
            <person name="Fan D."/>
            <person name="Liu Y."/>
            <person name="Guan J."/>
            <person name="Zhang Y."/>
            <person name="Yu S."/>
            <person name="Liu X."/>
            <person name="Zhang Y."/>
            <person name="Hong G."/>
            <person name="Han B."/>
            <person name="Choisne N."/>
            <person name="Demange N."/>
            <person name="Orjeda G."/>
            <person name="Samain S."/>
            <person name="Cattolico L."/>
            <person name="Pelletier E."/>
            <person name="Couloux A."/>
            <person name="Segurens B."/>
            <person name="Wincker P."/>
            <person name="D'Hont A."/>
            <person name="Scarpelli C."/>
            <person name="Weissenbach J."/>
            <person name="Salanoubat M."/>
            <person name="Quetier F."/>
            <person name="Yu Y."/>
            <person name="Kim H.R."/>
            <person name="Rambo T."/>
            <person name="Currie J."/>
            <person name="Collura K."/>
            <person name="Luo M."/>
            <person name="Yang T."/>
            <person name="Ammiraju J.S.S."/>
            <person name="Engler F."/>
            <person name="Soderlund C."/>
            <person name="Wing R.A."/>
            <person name="Palmer L.E."/>
            <person name="de la Bastide M."/>
            <person name="Spiegel L."/>
            <person name="Nascimento L."/>
            <person name="Zutavern T."/>
            <person name="O'Shaughnessy A."/>
            <person name="Dike S."/>
            <person name="Dedhia N."/>
            <person name="Preston R."/>
            <person name="Balija V."/>
            <person name="McCombie W.R."/>
            <person name="Chow T."/>
            <person name="Chen H."/>
            <person name="Chung M."/>
            <person name="Chen C."/>
            <person name="Shaw J."/>
            <person name="Wu H."/>
            <person name="Hsiao K."/>
            <person name="Chao Y."/>
            <person name="Chu M."/>
            <person name="Cheng C."/>
            <person name="Hour A."/>
            <person name="Lee P."/>
            <person name="Lin S."/>
            <person name="Lin Y."/>
            <person name="Liou J."/>
            <person name="Liu S."/>
            <person name="Hsing Y."/>
            <person name="Raghuvanshi S."/>
            <person name="Mohanty A."/>
            <person name="Bharti A.K."/>
            <person name="Gaur A."/>
            <person name="Gupta V."/>
            <person name="Kumar D."/>
            <person name="Ravi V."/>
            <person name="Vij S."/>
            <person name="Kapur A."/>
            <person name="Khurana P."/>
            <person name="Khurana P."/>
            <person name="Khurana J.P."/>
            <person name="Tyagi A.K."/>
            <person name="Gaikwad K."/>
            <person name="Singh A."/>
            <person name="Dalal V."/>
            <person name="Srivastava S."/>
            <person name="Dixit A."/>
            <person name="Pal A.K."/>
            <person name="Ghazi I.A."/>
            <person name="Yadav M."/>
            <person name="Pandit A."/>
            <person name="Bhargava A."/>
            <person name="Sureshbabu K."/>
            <person name="Batra K."/>
            <person name="Sharma T.R."/>
            <person name="Mohapatra T."/>
            <person name="Singh N.K."/>
            <person name="Messing J."/>
            <person name="Nelson A.B."/>
            <person name="Fuks G."/>
            <person name="Kavchok S."/>
            <person name="Keizer G."/>
            <person name="Linton E."/>
            <person name="Llaca V."/>
            <person name="Song R."/>
            <person name="Tanyolac B."/>
            <person name="Young S."/>
            <person name="Ho-Il K."/>
            <person name="Hahn J.H."/>
            <person name="Sangsakoo G."/>
            <person name="Vanavichit A."/>
            <person name="de Mattos Luiz.A.T."/>
            <person name="Zimmer P.D."/>
            <person name="Malone G."/>
            <person name="Dellagostin O."/>
            <person name="de Oliveira A.C."/>
            <person name="Bevan M."/>
            <person name="Bancroft I."/>
            <person name="Minx P."/>
            <person name="Cordum H."/>
            <person name="Wilson R."/>
            <person name="Cheng Z."/>
            <person name="Jin W."/>
            <person name="Jiang J."/>
            <person name="Leong S.A."/>
            <person name="Iwama H."/>
            <person name="Gojobori T."/>
            <person name="Itoh T."/>
            <person name="Niimura Y."/>
            <person name="Fujii Y."/>
            <person name="Habara T."/>
            <person name="Sakai H."/>
            <person name="Sato Y."/>
            <person name="Wilson G."/>
            <person name="Kumar K."/>
            <person name="McCouch S."/>
            <person name="Juretic N."/>
            <person name="Hoen D."/>
            <person name="Wright S."/>
            <person name="Bruskiewich R."/>
            <person name="Bureau T."/>
            <person name="Miyao A."/>
            <person name="Hirochika H."/>
            <person name="Nishikawa T."/>
            <person name="Kadowaki K."/>
            <person name="Sugiura M."/>
            <person name="Burr B."/>
            <person name="Sasaki T."/>
        </authorList>
    </citation>
    <scope>NUCLEOTIDE SEQUENCE [LARGE SCALE GENOMIC DNA]</scope>
    <source>
        <strain evidence="3">cv. Nipponbare</strain>
    </source>
</reference>
<gene>
    <name evidence="2" type="ordered locus">Os12g0595900</name>
    <name evidence="2" type="ORF">OSNPB_120595900</name>
</gene>
<evidence type="ECO:0000256" key="1">
    <source>
        <dbReference type="SAM" id="MobiDB-lite"/>
    </source>
</evidence>
<protein>
    <submittedName>
        <fullName evidence="2">Os12g0595900 protein</fullName>
    </submittedName>
</protein>
<dbReference type="Gramene" id="Os12t0595900-00">
    <property type="protein sequence ID" value="Os12t0595900-00"/>
    <property type="gene ID" value="Os12g0595900"/>
</dbReference>
<evidence type="ECO:0000313" key="2">
    <source>
        <dbReference type="EMBL" id="BAT17919.1"/>
    </source>
</evidence>
<organism evidence="2 3">
    <name type="scientific">Oryza sativa subsp. japonica</name>
    <name type="common">Rice</name>
    <dbReference type="NCBI Taxonomy" id="39947"/>
    <lineage>
        <taxon>Eukaryota</taxon>
        <taxon>Viridiplantae</taxon>
        <taxon>Streptophyta</taxon>
        <taxon>Embryophyta</taxon>
        <taxon>Tracheophyta</taxon>
        <taxon>Spermatophyta</taxon>
        <taxon>Magnoliopsida</taxon>
        <taxon>Liliopsida</taxon>
        <taxon>Poales</taxon>
        <taxon>Poaceae</taxon>
        <taxon>BOP clade</taxon>
        <taxon>Oryzoideae</taxon>
        <taxon>Oryzeae</taxon>
        <taxon>Oryzinae</taxon>
        <taxon>Oryza</taxon>
        <taxon>Oryza sativa</taxon>
    </lineage>
</organism>
<keyword evidence="3" id="KW-1185">Reference proteome</keyword>
<reference evidence="2 3" key="3">
    <citation type="journal article" date="2013" name="Rice">
        <title>Improvement of the Oryza sativa Nipponbare reference genome using next generation sequence and optical map data.</title>
        <authorList>
            <person name="Kawahara Y."/>
            <person name="de la Bastide M."/>
            <person name="Hamilton J.P."/>
            <person name="Kanamori H."/>
            <person name="McCombie W.R."/>
            <person name="Ouyang S."/>
            <person name="Schwartz D.C."/>
            <person name="Tanaka T."/>
            <person name="Wu J."/>
            <person name="Zhou S."/>
            <person name="Childs K.L."/>
            <person name="Davidson R.M."/>
            <person name="Lin H."/>
            <person name="Quesada-Ocampo L."/>
            <person name="Vaillancourt B."/>
            <person name="Sakai H."/>
            <person name="Lee S.S."/>
            <person name="Kim J."/>
            <person name="Numa H."/>
            <person name="Itoh T."/>
            <person name="Buell C.R."/>
            <person name="Matsumoto T."/>
        </authorList>
    </citation>
    <scope>NUCLEOTIDE SEQUENCE [LARGE SCALE GENOMIC DNA]</scope>
    <source>
        <strain evidence="3">cv. Nipponbare</strain>
    </source>
</reference>
<proteinExistence type="predicted"/>
<evidence type="ECO:0000313" key="3">
    <source>
        <dbReference type="Proteomes" id="UP000059680"/>
    </source>
</evidence>
<feature type="region of interest" description="Disordered" evidence="1">
    <location>
        <begin position="23"/>
        <end position="57"/>
    </location>
</feature>